<sequence length="25" mass="2677">MPCKQGSLLTLLVTCIGSKEGVRKD</sequence>
<name>A0A7I8JZT5_SPIIN</name>
<dbReference type="Proteomes" id="UP000663760">
    <property type="component" value="Chromosome 1"/>
</dbReference>
<protein>
    <submittedName>
        <fullName evidence="2">Uncharacterized protein</fullName>
    </submittedName>
</protein>
<organism evidence="2 3">
    <name type="scientific">Spirodela intermedia</name>
    <name type="common">Intermediate duckweed</name>
    <dbReference type="NCBI Taxonomy" id="51605"/>
    <lineage>
        <taxon>Eukaryota</taxon>
        <taxon>Viridiplantae</taxon>
        <taxon>Streptophyta</taxon>
        <taxon>Embryophyta</taxon>
        <taxon>Tracheophyta</taxon>
        <taxon>Spermatophyta</taxon>
        <taxon>Magnoliopsida</taxon>
        <taxon>Liliopsida</taxon>
        <taxon>Araceae</taxon>
        <taxon>Lemnoideae</taxon>
        <taxon>Spirodela</taxon>
    </lineage>
</organism>
<evidence type="ECO:0000313" key="2">
    <source>
        <dbReference type="EMBL" id="CAA7388955.1"/>
    </source>
</evidence>
<gene>
    <name evidence="1" type="ORF">SI7747_01000970</name>
    <name evidence="2" type="ORF">SI8410_01001084</name>
</gene>
<evidence type="ECO:0000313" key="1">
    <source>
        <dbReference type="EMBL" id="CAA2614591.1"/>
    </source>
</evidence>
<keyword evidence="3" id="KW-1185">Reference proteome</keyword>
<dbReference type="EMBL" id="LR743588">
    <property type="protein sequence ID" value="CAA2614591.1"/>
    <property type="molecule type" value="Genomic_DNA"/>
</dbReference>
<dbReference type="EMBL" id="LR746264">
    <property type="protein sequence ID" value="CAA7388955.1"/>
    <property type="molecule type" value="Genomic_DNA"/>
</dbReference>
<dbReference type="AlphaFoldDB" id="A0A7I8JZT5"/>
<accession>A0A7I8JZT5</accession>
<evidence type="ECO:0000313" key="3">
    <source>
        <dbReference type="Proteomes" id="UP000663760"/>
    </source>
</evidence>
<proteinExistence type="predicted"/>
<reference evidence="2" key="1">
    <citation type="submission" date="2020-02" db="EMBL/GenBank/DDBJ databases">
        <authorList>
            <person name="Scholz U."/>
            <person name="Mascher M."/>
            <person name="Fiebig A."/>
        </authorList>
    </citation>
    <scope>NUCLEOTIDE SEQUENCE</scope>
</reference>